<evidence type="ECO:0000256" key="1">
    <source>
        <dbReference type="SAM" id="SignalP"/>
    </source>
</evidence>
<accession>A0A6G7J0U1</accession>
<dbReference type="EMBL" id="CP049616">
    <property type="protein sequence ID" value="QII44184.1"/>
    <property type="molecule type" value="Genomic_DNA"/>
</dbReference>
<keyword evidence="1" id="KW-0732">Signal</keyword>
<dbReference type="NCBIfam" id="TIGR03519">
    <property type="entry name" value="T9SS_PorP_fam"/>
    <property type="match status" value="1"/>
</dbReference>
<dbReference type="AlphaFoldDB" id="A0A6G7J0U1"/>
<dbReference type="Proteomes" id="UP000502928">
    <property type="component" value="Chromosome"/>
</dbReference>
<feature type="chain" id="PRO_5026335677" evidence="1">
    <location>
        <begin position="23"/>
        <end position="311"/>
    </location>
</feature>
<evidence type="ECO:0000313" key="2">
    <source>
        <dbReference type="EMBL" id="QII44184.1"/>
    </source>
</evidence>
<sequence>MKRIIFLNILIWSMISSITVTGQQDPQYTQYMLNTQVINPALVGSRGVTTIGALYRAQWLGLDGAPTTQTLHFNTPLSEKVGIGFSVVNDEIGNGTSQETFVDASFSYSLPVSNYANLSFGIKASANILNVDFSQLVNYGAESNLPNIDNKFSPNFGVGVFYNTERFYAGLSVPRILETEHFDNSSQNTYLASEQMNFYLISGFVFDLNPGLKLRPGMLMKAVQGAPLSVDISASLLFNETFSFGAAYRLDSAVSALFGFQVTEKFLLGLSYDWETTELGSTQFNDGSFEVFLRFDFLNRYNRNNAGSNFF</sequence>
<dbReference type="KEGG" id="mut:GVT53_05685"/>
<protein>
    <submittedName>
        <fullName evidence="2">Type IX secretion system membrane protein PorP/SprF</fullName>
    </submittedName>
</protein>
<dbReference type="Pfam" id="PF11751">
    <property type="entry name" value="PorP_SprF"/>
    <property type="match status" value="1"/>
</dbReference>
<organism evidence="2 3">
    <name type="scientific">Flagellimonas oceani</name>
    <dbReference type="NCBI Taxonomy" id="2698672"/>
    <lineage>
        <taxon>Bacteria</taxon>
        <taxon>Pseudomonadati</taxon>
        <taxon>Bacteroidota</taxon>
        <taxon>Flavobacteriia</taxon>
        <taxon>Flavobacteriales</taxon>
        <taxon>Flavobacteriaceae</taxon>
        <taxon>Flagellimonas</taxon>
    </lineage>
</organism>
<dbReference type="InterPro" id="IPR019861">
    <property type="entry name" value="PorP/SprF_Bacteroidetes"/>
</dbReference>
<proteinExistence type="predicted"/>
<gene>
    <name evidence="2" type="ORF">GVT53_05685</name>
</gene>
<dbReference type="SUPFAM" id="SSF56935">
    <property type="entry name" value="Porins"/>
    <property type="match status" value="1"/>
</dbReference>
<dbReference type="RefSeq" id="WP_166247845.1">
    <property type="nucleotide sequence ID" value="NZ_CP049616.1"/>
</dbReference>
<keyword evidence="3" id="KW-1185">Reference proteome</keyword>
<reference evidence="2 3" key="1">
    <citation type="submission" date="2020-02" db="EMBL/GenBank/DDBJ databases">
        <title>Complete genome of Muricauda sp. 501str8.</title>
        <authorList>
            <person name="Dong B."/>
            <person name="Zhu S."/>
            <person name="Yang J."/>
            <person name="Chen J."/>
        </authorList>
    </citation>
    <scope>NUCLEOTIDE SEQUENCE [LARGE SCALE GENOMIC DNA]</scope>
    <source>
        <strain evidence="2 3">501str8</strain>
    </source>
</reference>
<feature type="signal peptide" evidence="1">
    <location>
        <begin position="1"/>
        <end position="22"/>
    </location>
</feature>
<evidence type="ECO:0000313" key="3">
    <source>
        <dbReference type="Proteomes" id="UP000502928"/>
    </source>
</evidence>
<name>A0A6G7J0U1_9FLAO</name>